<dbReference type="KEGG" id="vbh:CMV30_01760"/>
<comment type="similarity">
    <text evidence="9">Belongs to the Lhr helicase family. Lhr-Core subfamily.</text>
</comment>
<evidence type="ECO:0000259" key="11">
    <source>
        <dbReference type="PROSITE" id="PS51194"/>
    </source>
</evidence>
<dbReference type="PROSITE" id="PS51194">
    <property type="entry name" value="HELICASE_CTER"/>
    <property type="match status" value="1"/>
</dbReference>
<evidence type="ECO:0000256" key="6">
    <source>
        <dbReference type="ARBA" id="ARBA00023125"/>
    </source>
</evidence>
<dbReference type="GO" id="GO:0005524">
    <property type="term" value="F:ATP binding"/>
    <property type="evidence" value="ECO:0007669"/>
    <property type="project" value="UniProtKB-KW"/>
</dbReference>
<evidence type="ECO:0000313" key="13">
    <source>
        <dbReference type="Proteomes" id="UP000217265"/>
    </source>
</evidence>
<dbReference type="EMBL" id="CP023344">
    <property type="protein sequence ID" value="ATC62792.1"/>
    <property type="molecule type" value="Genomic_DNA"/>
</dbReference>
<dbReference type="Gene3D" id="3.40.50.300">
    <property type="entry name" value="P-loop containing nucleotide triphosphate hydrolases"/>
    <property type="match status" value="2"/>
</dbReference>
<protein>
    <submittedName>
        <fullName evidence="12">Helicase</fullName>
    </submittedName>
</protein>
<dbReference type="GO" id="GO:0004386">
    <property type="term" value="F:helicase activity"/>
    <property type="evidence" value="ECO:0007669"/>
    <property type="project" value="UniProtKB-KW"/>
</dbReference>
<dbReference type="PANTHER" id="PTHR47962:SF6">
    <property type="entry name" value="LARGE HELICASE-RELATED PROTEIN"/>
    <property type="match status" value="1"/>
</dbReference>
<dbReference type="InterPro" id="IPR011545">
    <property type="entry name" value="DEAD/DEAH_box_helicase_dom"/>
</dbReference>
<keyword evidence="7" id="KW-0234">DNA repair</keyword>
<dbReference type="SMART" id="SM00487">
    <property type="entry name" value="DEXDc"/>
    <property type="match status" value="1"/>
</dbReference>
<dbReference type="SMART" id="SM00490">
    <property type="entry name" value="HELICc"/>
    <property type="match status" value="1"/>
</dbReference>
<dbReference type="Pfam" id="PF00270">
    <property type="entry name" value="DEAD"/>
    <property type="match status" value="1"/>
</dbReference>
<dbReference type="PROSITE" id="PS51192">
    <property type="entry name" value="HELICASE_ATP_BIND_1"/>
    <property type="match status" value="1"/>
</dbReference>
<evidence type="ECO:0000256" key="1">
    <source>
        <dbReference type="ARBA" id="ARBA00022741"/>
    </source>
</evidence>
<dbReference type="InterPro" id="IPR045628">
    <property type="entry name" value="Lhr_WH_dom"/>
</dbReference>
<keyword evidence="4 12" id="KW-0347">Helicase</keyword>
<dbReference type="InterPro" id="IPR017170">
    <property type="entry name" value="Lhr-like"/>
</dbReference>
<dbReference type="Pfam" id="PF19306">
    <property type="entry name" value="WHD_Lhr"/>
    <property type="match status" value="1"/>
</dbReference>
<dbReference type="GO" id="GO:0006281">
    <property type="term" value="P:DNA repair"/>
    <property type="evidence" value="ECO:0007669"/>
    <property type="project" value="UniProtKB-KW"/>
</dbReference>
<keyword evidence="3" id="KW-0378">Hydrolase</keyword>
<dbReference type="GO" id="GO:0003677">
    <property type="term" value="F:DNA binding"/>
    <property type="evidence" value="ECO:0007669"/>
    <property type="project" value="UniProtKB-KW"/>
</dbReference>
<evidence type="ECO:0000256" key="7">
    <source>
        <dbReference type="ARBA" id="ARBA00023204"/>
    </source>
</evidence>
<dbReference type="PANTHER" id="PTHR47962">
    <property type="entry name" value="ATP-DEPENDENT HELICASE LHR-RELATED-RELATED"/>
    <property type="match status" value="1"/>
</dbReference>
<evidence type="ECO:0000256" key="5">
    <source>
        <dbReference type="ARBA" id="ARBA00022840"/>
    </source>
</evidence>
<keyword evidence="8" id="KW-0413">Isomerase</keyword>
<evidence type="ECO:0000259" key="10">
    <source>
        <dbReference type="PROSITE" id="PS51192"/>
    </source>
</evidence>
<gene>
    <name evidence="12" type="ORF">CMV30_01760</name>
</gene>
<name>A0A290QFY3_9BACT</name>
<dbReference type="InterPro" id="IPR052511">
    <property type="entry name" value="ATP-dep_Helicase"/>
</dbReference>
<proteinExistence type="inferred from homology"/>
<evidence type="ECO:0000256" key="3">
    <source>
        <dbReference type="ARBA" id="ARBA00022801"/>
    </source>
</evidence>
<dbReference type="OrthoDB" id="9774462at2"/>
<feature type="domain" description="Helicase ATP-binding" evidence="10">
    <location>
        <begin position="42"/>
        <end position="252"/>
    </location>
</feature>
<dbReference type="AlphaFoldDB" id="A0A290QFY3"/>
<dbReference type="GO" id="GO:0016887">
    <property type="term" value="F:ATP hydrolysis activity"/>
    <property type="evidence" value="ECO:0007669"/>
    <property type="project" value="TreeGrafter"/>
</dbReference>
<keyword evidence="5" id="KW-0067">ATP-binding</keyword>
<dbReference type="InterPro" id="IPR013701">
    <property type="entry name" value="Lhr-like_DEAD/DEAH_assoc"/>
</dbReference>
<dbReference type="SUPFAM" id="SSF52540">
    <property type="entry name" value="P-loop containing nucleoside triphosphate hydrolases"/>
    <property type="match status" value="1"/>
</dbReference>
<evidence type="ECO:0000313" key="12">
    <source>
        <dbReference type="EMBL" id="ATC62792.1"/>
    </source>
</evidence>
<evidence type="ECO:0000256" key="9">
    <source>
        <dbReference type="ARBA" id="ARBA00093467"/>
    </source>
</evidence>
<dbReference type="PIRSF" id="PIRSF037307">
    <property type="entry name" value="Lhr-like_helic_prd"/>
    <property type="match status" value="1"/>
</dbReference>
<organism evidence="12 13">
    <name type="scientific">Nibricoccus aquaticus</name>
    <dbReference type="NCBI Taxonomy" id="2576891"/>
    <lineage>
        <taxon>Bacteria</taxon>
        <taxon>Pseudomonadati</taxon>
        <taxon>Verrucomicrobiota</taxon>
        <taxon>Opitutia</taxon>
        <taxon>Opitutales</taxon>
        <taxon>Opitutaceae</taxon>
        <taxon>Nibricoccus</taxon>
    </lineage>
</organism>
<dbReference type="CDD" id="cd18796">
    <property type="entry name" value="SF2_C_LHR"/>
    <property type="match status" value="1"/>
</dbReference>
<reference evidence="12 13" key="1">
    <citation type="submission" date="2017-09" db="EMBL/GenBank/DDBJ databases">
        <title>Complete genome sequence of Verrucomicrobial strain HZ-65, isolated from freshwater.</title>
        <authorList>
            <person name="Choi A."/>
        </authorList>
    </citation>
    <scope>NUCLEOTIDE SEQUENCE [LARGE SCALE GENOMIC DNA]</scope>
    <source>
        <strain evidence="12 13">HZ-65</strain>
    </source>
</reference>
<keyword evidence="1" id="KW-0547">Nucleotide-binding</keyword>
<dbReference type="InterPro" id="IPR014001">
    <property type="entry name" value="Helicase_ATP-bd"/>
</dbReference>
<accession>A0A290QFY3</accession>
<dbReference type="Pfam" id="PF08494">
    <property type="entry name" value="DEAD_assoc"/>
    <property type="match status" value="1"/>
</dbReference>
<feature type="domain" description="Helicase C-terminal" evidence="11">
    <location>
        <begin position="288"/>
        <end position="444"/>
    </location>
</feature>
<dbReference type="Pfam" id="PF00271">
    <property type="entry name" value="Helicase_C"/>
    <property type="match status" value="1"/>
</dbReference>
<keyword evidence="13" id="KW-1185">Reference proteome</keyword>
<dbReference type="Proteomes" id="UP000217265">
    <property type="component" value="Chromosome"/>
</dbReference>
<evidence type="ECO:0000256" key="2">
    <source>
        <dbReference type="ARBA" id="ARBA00022763"/>
    </source>
</evidence>
<evidence type="ECO:0000256" key="4">
    <source>
        <dbReference type="ARBA" id="ARBA00022806"/>
    </source>
</evidence>
<evidence type="ECO:0000256" key="8">
    <source>
        <dbReference type="ARBA" id="ARBA00023235"/>
    </source>
</evidence>
<sequence>MFTRVEKPALTEPRLFSALHPELATWFANKFTHFSPGQLTTVPEILAGHSALLCSPTGTGKTLAAFLGVFDYLAKAHDRKELPAGLVAIYVSPLRALTYDLQKNLQSPLDELGWKHIRVASRSGDTTPKERAAQRRKPPHILVTTPESLTLLLSQPTWIAAFKTVRFLIIDELHALAENKRGSLLMASAERLEDVIATAHRSPTPSTPVSGSSSAFTLPSSPFTLQRIGLSATVAPLETVAEFLVGTDRPCRIIDIAPFKRAHIELFSPLRKNPYPPAGWGGARLHKELCTLLLQKRTTLIFTNTRSGAESIGLRLKQLLPDLAPQIEVHHASLDRAVRLEVEDRLKRGELRAVVCSTSLELGIDIGSIDTVVMVSAPKGVSRALQRIGRSGHSMKQTSHGVLFATNINDLVECTVTAQMMERRELEPVRLHADPLDVLAQHLVGLAIFSSVTPDEAFALLRRAQPFKELTREKFDRVLRYLEGGGVSLERNYRDVFGKIRLVDGQLTIPSPRTARDFYQNVGTIAASPMIQVRLGRRNLGQVEEMFMKGLRPGDTFVLNGRTVRLIETRLLTAKVAEAKNSLPTVPRWNANKMPLTSGIALEVARFRTELASRLPAPPANSPTSINLHASLAANVGRIESATDWLATGYSLSRANSEAIVRHFLLQSQISRVPTTGFFLIERYEERGLLHYFVHSLIGRSPNDALSRIIVWRVNQIVGGNARVTIDDYGFLLTVAPFQAIDLPTWKKLFVREGAEEALRSALSEADLVKWQFRGVAQTGLMVPRRVHGQERGARSLQWSAEIIFDVLRRHEPDHPLLEEAYAEATLRFLDTPRALQFLDDVHNVPWELVPTDRVSPFSFGIFVSKIKETMTLEDPETTIERLYHDRYGADLANVPSANDQ</sequence>
<keyword evidence="2" id="KW-0227">DNA damage</keyword>
<keyword evidence="6" id="KW-0238">DNA-binding</keyword>
<dbReference type="InterPro" id="IPR027417">
    <property type="entry name" value="P-loop_NTPase"/>
</dbReference>
<dbReference type="RefSeq" id="WP_096054427.1">
    <property type="nucleotide sequence ID" value="NZ_CP023344.1"/>
</dbReference>
<dbReference type="InterPro" id="IPR001650">
    <property type="entry name" value="Helicase_C-like"/>
</dbReference>